<dbReference type="Gene3D" id="3.20.20.220">
    <property type="match status" value="1"/>
</dbReference>
<evidence type="ECO:0000259" key="2">
    <source>
        <dbReference type="Pfam" id="PF01619"/>
    </source>
</evidence>
<dbReference type="EMBL" id="CAFBOM010000157">
    <property type="protein sequence ID" value="CAB4990731.1"/>
    <property type="molecule type" value="Genomic_DNA"/>
</dbReference>
<accession>A0A6J6SD88</accession>
<dbReference type="GO" id="GO:0016491">
    <property type="term" value="F:oxidoreductase activity"/>
    <property type="evidence" value="ECO:0007669"/>
    <property type="project" value="UniProtKB-KW"/>
</dbReference>
<protein>
    <submittedName>
        <fullName evidence="3">Unannotated protein</fullName>
    </submittedName>
</protein>
<proteinExistence type="predicted"/>
<organism evidence="3">
    <name type="scientific">freshwater metagenome</name>
    <dbReference type="NCBI Taxonomy" id="449393"/>
    <lineage>
        <taxon>unclassified sequences</taxon>
        <taxon>metagenomes</taxon>
        <taxon>ecological metagenomes</taxon>
    </lineage>
</organism>
<keyword evidence="1" id="KW-0560">Oxidoreductase</keyword>
<sequence length="304" mass="32060">MSSLRSVVAGIASNDRLGPLLASTGIGRGLVQRVAGGEAPGDAMASIHDLADSGRFVSLERHWGAASFADLDSVVADYESIIELLGAAGIGSIAEINVPSAFLTVPRGPEALNEVCAIARDAGVGILVTTGASDEIDACIAAVRRQRAIGRDVGIGLQTSLRRTERDCAEMGGRVRLVKEGTAAAPAESGRFDHSVEVDKSFVRCAKVLLARGEAAEPSFATHDPRLVEIVQALAGRYQREPRSYEFAMYLGRAEHLQQRLVDAGEHVRVFVPFGPEWFGRLVGGLAKRPSGLASAVRVLLPGA</sequence>
<feature type="domain" description="Proline dehydrogenase" evidence="2">
    <location>
        <begin position="192"/>
        <end position="276"/>
    </location>
</feature>
<dbReference type="InterPro" id="IPR029041">
    <property type="entry name" value="FAD-linked_oxidoreductase-like"/>
</dbReference>
<dbReference type="InterPro" id="IPR002872">
    <property type="entry name" value="Proline_DH_dom"/>
</dbReference>
<reference evidence="3" key="1">
    <citation type="submission" date="2020-05" db="EMBL/GenBank/DDBJ databases">
        <authorList>
            <person name="Chiriac C."/>
            <person name="Salcher M."/>
            <person name="Ghai R."/>
            <person name="Kavagutti S V."/>
        </authorList>
    </citation>
    <scope>NUCLEOTIDE SEQUENCE</scope>
</reference>
<name>A0A6J6SD88_9ZZZZ</name>
<evidence type="ECO:0000313" key="4">
    <source>
        <dbReference type="EMBL" id="CAB4990731.1"/>
    </source>
</evidence>
<gene>
    <name evidence="3" type="ORF">UFOPK2786_00285</name>
    <name evidence="4" type="ORF">UFOPK3957_00991</name>
</gene>
<dbReference type="AlphaFoldDB" id="A0A6J6SD88"/>
<dbReference type="Pfam" id="PF01619">
    <property type="entry name" value="Pro_dh"/>
    <property type="match status" value="1"/>
</dbReference>
<evidence type="ECO:0000313" key="3">
    <source>
        <dbReference type="EMBL" id="CAB4732683.1"/>
    </source>
</evidence>
<dbReference type="EMBL" id="CAEZYW010000027">
    <property type="protein sequence ID" value="CAB4732683.1"/>
    <property type="molecule type" value="Genomic_DNA"/>
</dbReference>
<evidence type="ECO:0000256" key="1">
    <source>
        <dbReference type="ARBA" id="ARBA00023002"/>
    </source>
</evidence>
<dbReference type="SUPFAM" id="SSF51730">
    <property type="entry name" value="FAD-linked oxidoreductase"/>
    <property type="match status" value="1"/>
</dbReference>